<evidence type="ECO:0000256" key="10">
    <source>
        <dbReference type="ARBA" id="ARBA00023136"/>
    </source>
</evidence>
<dbReference type="Pfam" id="PF00560">
    <property type="entry name" value="LRR_1"/>
    <property type="match status" value="4"/>
</dbReference>
<reference evidence="16" key="1">
    <citation type="submission" date="2022-07" db="EMBL/GenBank/DDBJ databases">
        <authorList>
            <person name="Macas J."/>
            <person name="Novak P."/>
            <person name="Neumann P."/>
        </authorList>
    </citation>
    <scope>NUCLEOTIDE SEQUENCE</scope>
</reference>
<dbReference type="PROSITE" id="PS50011">
    <property type="entry name" value="PROTEIN_KINASE_DOM"/>
    <property type="match status" value="1"/>
</dbReference>
<evidence type="ECO:0000313" key="16">
    <source>
        <dbReference type="EMBL" id="CAH9148975.1"/>
    </source>
</evidence>
<dbReference type="Proteomes" id="UP001152523">
    <property type="component" value="Unassembled WGS sequence"/>
</dbReference>
<dbReference type="PANTHER" id="PTHR48010:SF71">
    <property type="entry name" value="PROTEIN KINASE DOMAIN-CONTAINING PROTEIN"/>
    <property type="match status" value="1"/>
</dbReference>
<dbReference type="Gene3D" id="3.80.10.10">
    <property type="entry name" value="Ribonuclease Inhibitor"/>
    <property type="match status" value="2"/>
</dbReference>
<protein>
    <recommendedName>
        <fullName evidence="14">Protein kinase domain-containing protein</fullName>
    </recommendedName>
</protein>
<keyword evidence="17" id="KW-1185">Reference proteome</keyword>
<dbReference type="Pfam" id="PF08263">
    <property type="entry name" value="LRRNT_2"/>
    <property type="match status" value="1"/>
</dbReference>
<evidence type="ECO:0000256" key="5">
    <source>
        <dbReference type="ARBA" id="ARBA00022729"/>
    </source>
</evidence>
<dbReference type="PANTHER" id="PTHR48010">
    <property type="entry name" value="OS05G0588300 PROTEIN"/>
    <property type="match status" value="1"/>
</dbReference>
<dbReference type="GO" id="GO:0016020">
    <property type="term" value="C:membrane"/>
    <property type="evidence" value="ECO:0007669"/>
    <property type="project" value="UniProtKB-SubCell"/>
</dbReference>
<keyword evidence="4 13" id="KW-0812">Transmembrane</keyword>
<feature type="transmembrane region" description="Helical" evidence="13">
    <location>
        <begin position="274"/>
        <end position="297"/>
    </location>
</feature>
<dbReference type="AlphaFoldDB" id="A0AAV0GLW4"/>
<dbReference type="EMBL" id="CAMAPF010000065">
    <property type="protein sequence ID" value="CAH9090636.1"/>
    <property type="molecule type" value="Genomic_DNA"/>
</dbReference>
<evidence type="ECO:0000256" key="6">
    <source>
        <dbReference type="ARBA" id="ARBA00022737"/>
    </source>
</evidence>
<organism evidence="16 17">
    <name type="scientific">Cuscuta epithymum</name>
    <dbReference type="NCBI Taxonomy" id="186058"/>
    <lineage>
        <taxon>Eukaryota</taxon>
        <taxon>Viridiplantae</taxon>
        <taxon>Streptophyta</taxon>
        <taxon>Embryophyta</taxon>
        <taxon>Tracheophyta</taxon>
        <taxon>Spermatophyta</taxon>
        <taxon>Magnoliopsida</taxon>
        <taxon>eudicotyledons</taxon>
        <taxon>Gunneridae</taxon>
        <taxon>Pentapetalae</taxon>
        <taxon>asterids</taxon>
        <taxon>lamiids</taxon>
        <taxon>Solanales</taxon>
        <taxon>Convolvulaceae</taxon>
        <taxon>Cuscuteae</taxon>
        <taxon>Cuscuta</taxon>
        <taxon>Cuscuta subgen. Cuscuta</taxon>
    </lineage>
</organism>
<dbReference type="PROSITE" id="PS00107">
    <property type="entry name" value="PROTEIN_KINASE_ATP"/>
    <property type="match status" value="1"/>
</dbReference>
<dbReference type="Gene3D" id="1.10.510.10">
    <property type="entry name" value="Transferase(Phosphotransferase) domain 1"/>
    <property type="match status" value="1"/>
</dbReference>
<keyword evidence="8 11" id="KW-0067">ATP-binding</keyword>
<dbReference type="SUPFAM" id="SSF52058">
    <property type="entry name" value="L domain-like"/>
    <property type="match status" value="1"/>
</dbReference>
<dbReference type="PROSITE" id="PS51450">
    <property type="entry name" value="LRR"/>
    <property type="match status" value="1"/>
</dbReference>
<comment type="caution">
    <text evidence="16">The sequence shown here is derived from an EMBL/GenBank/DDBJ whole genome shotgun (WGS) entry which is preliminary data.</text>
</comment>
<dbReference type="Pfam" id="PF07714">
    <property type="entry name" value="PK_Tyr_Ser-Thr"/>
    <property type="match status" value="1"/>
</dbReference>
<keyword evidence="2" id="KW-0597">Phosphoprotein</keyword>
<evidence type="ECO:0000313" key="17">
    <source>
        <dbReference type="Proteomes" id="UP001152523"/>
    </source>
</evidence>
<dbReference type="InterPro" id="IPR017441">
    <property type="entry name" value="Protein_kinase_ATP_BS"/>
</dbReference>
<dbReference type="InterPro" id="IPR001611">
    <property type="entry name" value="Leu-rich_rpt"/>
</dbReference>
<accession>A0AAV0GLW4</accession>
<dbReference type="InterPro" id="IPR032675">
    <property type="entry name" value="LRR_dom_sf"/>
</dbReference>
<dbReference type="InterPro" id="IPR001245">
    <property type="entry name" value="Ser-Thr/Tyr_kinase_cat_dom"/>
</dbReference>
<keyword evidence="7 11" id="KW-0547">Nucleotide-binding</keyword>
<proteinExistence type="predicted"/>
<dbReference type="InterPro" id="IPR050994">
    <property type="entry name" value="At_inactive_RLKs"/>
</dbReference>
<feature type="binding site" evidence="11">
    <location>
        <position position="380"/>
    </location>
    <ligand>
        <name>ATP</name>
        <dbReference type="ChEBI" id="CHEBI:30616"/>
    </ligand>
</feature>
<dbReference type="SUPFAM" id="SSF56112">
    <property type="entry name" value="Protein kinase-like (PK-like)"/>
    <property type="match status" value="1"/>
</dbReference>
<evidence type="ECO:0000313" key="15">
    <source>
        <dbReference type="EMBL" id="CAH9090636.1"/>
    </source>
</evidence>
<dbReference type="FunFam" id="3.80.10.10:FF:000234">
    <property type="entry name" value="Probable inactive receptor kinase RLK902"/>
    <property type="match status" value="1"/>
</dbReference>
<evidence type="ECO:0000256" key="9">
    <source>
        <dbReference type="ARBA" id="ARBA00022989"/>
    </source>
</evidence>
<gene>
    <name evidence="15" type="ORF">CEPIT_LOCUS11372</name>
    <name evidence="16" type="ORF">CEPIT_LOCUS44919</name>
</gene>
<sequence>MHPSSFYPYREVPLRRRINIKKNSMGIKISVSRIALIFISLAVLPRISALLESDGNALLEFASAVPHVRKLNWNSSTLICSYWAGIKCNRHGTRVIGIHLPGVGFFGQIPEKTIGKMDALRVLSLRGNHLSGPLPSDILSIPTLQTVYLQDNNFTGQIPISLSPRLVIIDLSSNSFSGDIPASIKNLTHLSVLKLQNNFISGSLPNLESSKLNFLNVSHNMLNGSIPDSFQNFPAASFLGNSHLCGKPLPQCSTGIVKEKDSILKKKKLSVGTVIAIVIGVCSFLTFLGLMISFFCLKKKVSDGSDGKEKVAYGGKSEKPEDFGSGVQDADKNKLVFFEGCSYSFDLEDLLRASAEILGKGSYGTAYKACLDESTMVVVKRLKEVGAGKREFEQHMEFLGRISRHPNLASPQAYYYSKDEKLVVHEYMPVGSLFEALHGNTSMDRTPLDWKSRLNIALGTAKGIAHIHSQGGVRFTHGNIKSSNILLTTTLEAAVSDFGLSPLMNYIAVKHRGPGYRSPEMIETRKITQKSDVYSFGVLLLEMLTGKSPVPTGRDDVVDLPRWVRSVVREEWTAEVFDVALMKYENVEEEMVQMLQVALTCVGKGQDARPTMDEVVRMIEDVCQPPEEGSQPSSGDRSRCSIAPTPE</sequence>
<dbReference type="EMBL" id="CAMAPF010001378">
    <property type="protein sequence ID" value="CAH9148975.1"/>
    <property type="molecule type" value="Genomic_DNA"/>
</dbReference>
<name>A0AAV0GLW4_9ASTE</name>
<dbReference type="FunFam" id="1.10.510.10:FF:000095">
    <property type="entry name" value="protein STRUBBELIG-RECEPTOR FAMILY 8"/>
    <property type="match status" value="1"/>
</dbReference>
<keyword evidence="10 13" id="KW-0472">Membrane</keyword>
<feature type="domain" description="Protein kinase" evidence="14">
    <location>
        <begin position="352"/>
        <end position="622"/>
    </location>
</feature>
<dbReference type="InterPro" id="IPR000719">
    <property type="entry name" value="Prot_kinase_dom"/>
</dbReference>
<evidence type="ECO:0000256" key="3">
    <source>
        <dbReference type="ARBA" id="ARBA00022614"/>
    </source>
</evidence>
<evidence type="ECO:0000256" key="13">
    <source>
        <dbReference type="SAM" id="Phobius"/>
    </source>
</evidence>
<evidence type="ECO:0000259" key="14">
    <source>
        <dbReference type="PROSITE" id="PS50011"/>
    </source>
</evidence>
<comment type="subcellular location">
    <subcellularLocation>
        <location evidence="1">Membrane</location>
    </subcellularLocation>
</comment>
<evidence type="ECO:0000256" key="8">
    <source>
        <dbReference type="ARBA" id="ARBA00022840"/>
    </source>
</evidence>
<dbReference type="Gene3D" id="3.30.200.20">
    <property type="entry name" value="Phosphorylase Kinase, domain 1"/>
    <property type="match status" value="1"/>
</dbReference>
<evidence type="ECO:0000256" key="12">
    <source>
        <dbReference type="SAM" id="MobiDB-lite"/>
    </source>
</evidence>
<dbReference type="InterPro" id="IPR011009">
    <property type="entry name" value="Kinase-like_dom_sf"/>
</dbReference>
<keyword evidence="5" id="KW-0732">Signal</keyword>
<evidence type="ECO:0000256" key="4">
    <source>
        <dbReference type="ARBA" id="ARBA00022692"/>
    </source>
</evidence>
<dbReference type="CDD" id="cd14066">
    <property type="entry name" value="STKc_IRAK"/>
    <property type="match status" value="1"/>
</dbReference>
<evidence type="ECO:0000256" key="1">
    <source>
        <dbReference type="ARBA" id="ARBA00004370"/>
    </source>
</evidence>
<evidence type="ECO:0000256" key="7">
    <source>
        <dbReference type="ARBA" id="ARBA00022741"/>
    </source>
</evidence>
<feature type="region of interest" description="Disordered" evidence="12">
    <location>
        <begin position="623"/>
        <end position="647"/>
    </location>
</feature>
<evidence type="ECO:0000256" key="11">
    <source>
        <dbReference type="PROSITE-ProRule" id="PRU10141"/>
    </source>
</evidence>
<evidence type="ECO:0000256" key="2">
    <source>
        <dbReference type="ARBA" id="ARBA00022553"/>
    </source>
</evidence>
<dbReference type="FunFam" id="3.30.200.20:FF:000307">
    <property type="entry name" value="pollen receptor-like kinase 1"/>
    <property type="match status" value="1"/>
</dbReference>
<keyword evidence="6" id="KW-0677">Repeat</keyword>
<dbReference type="InterPro" id="IPR013210">
    <property type="entry name" value="LRR_N_plant-typ"/>
</dbReference>
<dbReference type="GO" id="GO:0005524">
    <property type="term" value="F:ATP binding"/>
    <property type="evidence" value="ECO:0007669"/>
    <property type="project" value="UniProtKB-UniRule"/>
</dbReference>
<keyword evidence="3" id="KW-0433">Leucine-rich repeat</keyword>
<dbReference type="GO" id="GO:0004672">
    <property type="term" value="F:protein kinase activity"/>
    <property type="evidence" value="ECO:0007669"/>
    <property type="project" value="InterPro"/>
</dbReference>
<keyword evidence="9 13" id="KW-1133">Transmembrane helix</keyword>